<keyword evidence="4" id="KW-1185">Reference proteome</keyword>
<evidence type="ECO:0008006" key="5">
    <source>
        <dbReference type="Google" id="ProtNLM"/>
    </source>
</evidence>
<dbReference type="GO" id="GO:0032259">
    <property type="term" value="P:methylation"/>
    <property type="evidence" value="ECO:0007669"/>
    <property type="project" value="UniProtKB-KW"/>
</dbReference>
<dbReference type="InterPro" id="IPR038375">
    <property type="entry name" value="NDUFAF7_sf"/>
</dbReference>
<protein>
    <recommendedName>
        <fullName evidence="5">Methyltransferase</fullName>
    </recommendedName>
</protein>
<dbReference type="Pfam" id="PF02636">
    <property type="entry name" value="Methyltransf_28"/>
    <property type="match status" value="1"/>
</dbReference>
<dbReference type="PANTHER" id="PTHR12049">
    <property type="entry name" value="PROTEIN ARGININE METHYLTRANSFERASE NDUFAF7, MITOCHONDRIAL"/>
    <property type="match status" value="1"/>
</dbReference>
<proteinExistence type="predicted"/>
<organism evidence="3 4">
    <name type="scientific">Micavibrio aeruginosavorus (strain ARL-13)</name>
    <dbReference type="NCBI Taxonomy" id="856793"/>
    <lineage>
        <taxon>Bacteria</taxon>
        <taxon>Pseudomonadati</taxon>
        <taxon>Bdellovibrionota</taxon>
        <taxon>Bdellovibrionia</taxon>
        <taxon>Bdellovibrionales</taxon>
        <taxon>Pseudobdellovibrionaceae</taxon>
        <taxon>Micavibrio</taxon>
    </lineage>
</organism>
<reference evidence="3 4" key="1">
    <citation type="journal article" date="2011" name="BMC Genomics">
        <title>Genomic insights into an obligate epibiotic bacterial predator: Micavibrio aeruginosavorus ARL-13.</title>
        <authorList>
            <person name="Wang Z."/>
            <person name="Kadouri D."/>
            <person name="Wu M."/>
        </authorList>
    </citation>
    <scope>NUCLEOTIDE SEQUENCE [LARGE SCALE GENOMIC DNA]</scope>
    <source>
        <strain evidence="3 4">ARL-13</strain>
    </source>
</reference>
<dbReference type="eggNOG" id="COG1565">
    <property type="taxonomic scope" value="Bacteria"/>
</dbReference>
<dbReference type="STRING" id="856793.MICA_936"/>
<dbReference type="Gene3D" id="3.40.50.12710">
    <property type="match status" value="1"/>
</dbReference>
<dbReference type="PANTHER" id="PTHR12049:SF7">
    <property type="entry name" value="PROTEIN ARGININE METHYLTRANSFERASE NDUFAF7, MITOCHONDRIAL"/>
    <property type="match status" value="1"/>
</dbReference>
<sequence length="367" mass="39845">MAETLTDILIRHIRDNGPISVSHFMGLALGHPQYGYYMNRDPFGRLGDFVTAPEISQLFGEMIGVWMADLWLRMGAPSPFLLVESGPGRGTLMADLLRATRKVDGFHTAMQIHLIETSPSLRTLQAHALAGHAPYWHDSIDTLPDDAPILFVANEFLDALPIIQLMHGDKGWAERVIGLSDDGQLMFGLAPADPSLVAAIPDVLDPRDGNGIYEVSPARSGFTALLSERIERQGGAALFIDYGHSHHGMGDTLQAMRGHKFVSVFDDVGTADITSHVDFEAVAEAAIHHGASVYGPVEQWQFLEDMGIRMRASHLINNAADEKQADDVRAGLERLVSPDQMGALFKVLAIGHDAGPTPSGFGEDITP</sequence>
<evidence type="ECO:0000313" key="4">
    <source>
        <dbReference type="Proteomes" id="UP000009286"/>
    </source>
</evidence>
<dbReference type="EMBL" id="CP002382">
    <property type="protein sequence ID" value="AEP09268.1"/>
    <property type="molecule type" value="Genomic_DNA"/>
</dbReference>
<dbReference type="AlphaFoldDB" id="G2KSI4"/>
<gene>
    <name evidence="3" type="ordered locus">MICA_936</name>
</gene>
<accession>G2KSI4</accession>
<dbReference type="InterPro" id="IPR029063">
    <property type="entry name" value="SAM-dependent_MTases_sf"/>
</dbReference>
<name>G2KSI4_MICAA</name>
<dbReference type="Proteomes" id="UP000009286">
    <property type="component" value="Chromosome"/>
</dbReference>
<keyword evidence="1" id="KW-0489">Methyltransferase</keyword>
<dbReference type="OrthoDB" id="9794208at2"/>
<evidence type="ECO:0000256" key="1">
    <source>
        <dbReference type="ARBA" id="ARBA00022603"/>
    </source>
</evidence>
<dbReference type="InterPro" id="IPR003788">
    <property type="entry name" value="NDUFAF7"/>
</dbReference>
<dbReference type="HOGENOM" id="CLU_024840_3_0_5"/>
<dbReference type="SUPFAM" id="SSF53335">
    <property type="entry name" value="S-adenosyl-L-methionine-dependent methyltransferases"/>
    <property type="match status" value="1"/>
</dbReference>
<keyword evidence="2" id="KW-0808">Transferase</keyword>
<evidence type="ECO:0000256" key="2">
    <source>
        <dbReference type="ARBA" id="ARBA00022679"/>
    </source>
</evidence>
<dbReference type="KEGG" id="mai:MICA_936"/>
<dbReference type="RefSeq" id="WP_014102491.1">
    <property type="nucleotide sequence ID" value="NC_016026.1"/>
</dbReference>
<evidence type="ECO:0000313" key="3">
    <source>
        <dbReference type="EMBL" id="AEP09268.1"/>
    </source>
</evidence>
<dbReference type="GO" id="GO:0035243">
    <property type="term" value="F:protein-arginine omega-N symmetric methyltransferase activity"/>
    <property type="evidence" value="ECO:0007669"/>
    <property type="project" value="TreeGrafter"/>
</dbReference>